<evidence type="ECO:0000256" key="2">
    <source>
        <dbReference type="ARBA" id="ARBA00005098"/>
    </source>
</evidence>
<evidence type="ECO:0000256" key="7">
    <source>
        <dbReference type="ARBA" id="ARBA00022723"/>
    </source>
</evidence>
<dbReference type="InterPro" id="IPR006035">
    <property type="entry name" value="Ureohydrolase"/>
</dbReference>
<evidence type="ECO:0000256" key="10">
    <source>
        <dbReference type="ARBA" id="ARBA00023211"/>
    </source>
</evidence>
<evidence type="ECO:0000256" key="15">
    <source>
        <dbReference type="SAM" id="MobiDB-lite"/>
    </source>
</evidence>
<evidence type="ECO:0000256" key="6">
    <source>
        <dbReference type="ARBA" id="ARBA00022503"/>
    </source>
</evidence>
<evidence type="ECO:0000256" key="4">
    <source>
        <dbReference type="ARBA" id="ARBA00012168"/>
    </source>
</evidence>
<dbReference type="InterPro" id="IPR013005">
    <property type="entry name" value="Ribosomal_uL4-like"/>
</dbReference>
<keyword evidence="6" id="KW-0056">Arginine metabolism</keyword>
<dbReference type="InterPro" id="IPR020855">
    <property type="entry name" value="Ureohydrolase_Mn_BS"/>
</dbReference>
<dbReference type="PROSITE" id="PS51409">
    <property type="entry name" value="ARGINASE_2"/>
    <property type="match status" value="1"/>
</dbReference>
<keyword evidence="9" id="KW-0689">Ribosomal protein</keyword>
<feature type="region of interest" description="Disordered" evidence="15">
    <location>
        <begin position="478"/>
        <end position="510"/>
    </location>
</feature>
<keyword evidence="10" id="KW-0464">Manganese</keyword>
<dbReference type="NCBIfam" id="TIGR01229">
    <property type="entry name" value="rocF_arginase"/>
    <property type="match status" value="1"/>
</dbReference>
<dbReference type="InterPro" id="IPR023696">
    <property type="entry name" value="Ureohydrolase_dom_sf"/>
</dbReference>
<evidence type="ECO:0000256" key="1">
    <source>
        <dbReference type="ARBA" id="ARBA00001936"/>
    </source>
</evidence>
<protein>
    <recommendedName>
        <fullName evidence="4">arginase</fullName>
        <ecNumber evidence="4">3.5.3.1</ecNumber>
    </recommendedName>
</protein>
<dbReference type="InterPro" id="IPR014033">
    <property type="entry name" value="Arginase"/>
</dbReference>
<feature type="non-terminal residue" evidence="16">
    <location>
        <position position="652"/>
    </location>
</feature>
<keyword evidence="17" id="KW-1185">Reference proteome</keyword>
<dbReference type="EMBL" id="JAAWVN010000938">
    <property type="protein sequence ID" value="MBN3289067.1"/>
    <property type="molecule type" value="Genomic_DNA"/>
</dbReference>
<comment type="similarity">
    <text evidence="13 14">Belongs to the arginase family.</text>
</comment>
<dbReference type="InterPro" id="IPR023574">
    <property type="entry name" value="Ribosomal_uL4_dom_sf"/>
</dbReference>
<dbReference type="Pfam" id="PF00491">
    <property type="entry name" value="Arginase"/>
    <property type="match status" value="1"/>
</dbReference>
<reference evidence="16" key="1">
    <citation type="journal article" date="2021" name="Cell">
        <title>Tracing the genetic footprints of vertebrate landing in non-teleost ray-finned fishes.</title>
        <authorList>
            <person name="Bi X."/>
            <person name="Wang K."/>
            <person name="Yang L."/>
            <person name="Pan H."/>
            <person name="Jiang H."/>
            <person name="Wei Q."/>
            <person name="Fang M."/>
            <person name="Yu H."/>
            <person name="Zhu C."/>
            <person name="Cai Y."/>
            <person name="He Y."/>
            <person name="Gan X."/>
            <person name="Zeng H."/>
            <person name="Yu D."/>
            <person name="Zhu Y."/>
            <person name="Jiang H."/>
            <person name="Qiu Q."/>
            <person name="Yang H."/>
            <person name="Zhang Y.E."/>
            <person name="Wang W."/>
            <person name="Zhu M."/>
            <person name="He S."/>
            <person name="Zhang G."/>
        </authorList>
    </citation>
    <scope>NUCLEOTIDE SEQUENCE</scope>
    <source>
        <strain evidence="16">Bchr_001</strain>
    </source>
</reference>
<dbReference type="Pfam" id="PF00573">
    <property type="entry name" value="Ribosomal_L4"/>
    <property type="match status" value="1"/>
</dbReference>
<accession>A0ABS2YRA7</accession>
<sequence>MLRLLRTTRWALRTARFVSGGRCQHSIGVVGVPISQGQGKAGVEKGPDFLYNAGLVDKLMKQGCRVQDYGNLKFETFADEKPFGIVKMPKTVGRANEQLANVVNTVKQDGHTCLVLGGDHSLAIGSISGHARSQNNLCVVWVDAHADINTPLSTPTGNIHGQPVSYLLKELHSKIPVMPGFSWIKPCISAKDIVYIGLRDLDPGEHYIIQHHGIKSFSMWELDHLGISRVMEETCDYLLTNKGKRPIHLSFDIDAIDPSLAPATGTPMVGGLTYREGVYLAEEIYKTALSTVCLQSNSRSTESPCISPDSISVCHVHASQPSTPSIRVTTINSSWAFKHGITSLEEERGFHEAVMFRRSLSVCCRQIGKTFLSTLPEDVGLPSNLKLPPNLISTAKRERPSPVGSGLPVLRKCEIEIPPQLSAKQAWLESLKDDTLGLVELHPDVFAVPPRLDILHEVIVWQRNFKRISHAKVKTRAEVRGGGRKPWQQKGSGRARHGSIRSPLWRGGGIAHGPRGPTSYYYMLPMKVRVLGLKVALSTKLAQDYLHIIDSLEIPTPEPQYLLDLAKQRQWGESVLIVDVHEDMPENILKATANLKTINLMPVIGLNVYSMLKHETVLLTVDAVNFLEKKLLWHDHRYSPLYPFRLPYNDFP</sequence>
<dbReference type="NCBIfam" id="TIGR03953">
    <property type="entry name" value="rplD_bact"/>
    <property type="match status" value="1"/>
</dbReference>
<evidence type="ECO:0000313" key="16">
    <source>
        <dbReference type="EMBL" id="MBN3289067.1"/>
    </source>
</evidence>
<evidence type="ECO:0000256" key="11">
    <source>
        <dbReference type="ARBA" id="ARBA00023274"/>
    </source>
</evidence>
<dbReference type="PANTHER" id="PTHR43782">
    <property type="entry name" value="ARGINASE"/>
    <property type="match status" value="1"/>
</dbReference>
<dbReference type="Proteomes" id="UP001166052">
    <property type="component" value="Unassembled WGS sequence"/>
</dbReference>
<dbReference type="HAMAP" id="MF_01328_B">
    <property type="entry name" value="Ribosomal_uL4_B"/>
    <property type="match status" value="1"/>
</dbReference>
<keyword evidence="7" id="KW-0479">Metal-binding</keyword>
<organism evidence="16 17">
    <name type="scientific">Polypterus senegalus</name>
    <name type="common">Senegal bichir</name>
    <dbReference type="NCBI Taxonomy" id="55291"/>
    <lineage>
        <taxon>Eukaryota</taxon>
        <taxon>Metazoa</taxon>
        <taxon>Chordata</taxon>
        <taxon>Craniata</taxon>
        <taxon>Vertebrata</taxon>
        <taxon>Euteleostomi</taxon>
        <taxon>Actinopterygii</taxon>
        <taxon>Polypteriformes</taxon>
        <taxon>Polypteridae</taxon>
        <taxon>Polypterus</taxon>
    </lineage>
</organism>
<dbReference type="InterPro" id="IPR002136">
    <property type="entry name" value="Ribosomal_uL4"/>
</dbReference>
<evidence type="ECO:0000256" key="5">
    <source>
        <dbReference type="ARBA" id="ARBA00022436"/>
    </source>
</evidence>
<comment type="cofactor">
    <cofactor evidence="1">
        <name>Mn(2+)</name>
        <dbReference type="ChEBI" id="CHEBI:29035"/>
    </cofactor>
</comment>
<proteinExistence type="inferred from homology"/>
<feature type="non-terminal residue" evidence="16">
    <location>
        <position position="1"/>
    </location>
</feature>
<keyword evidence="8 14" id="KW-0378">Hydrolase</keyword>
<keyword evidence="5" id="KW-0835">Urea cycle</keyword>
<comment type="caution">
    <text evidence="16">The sequence shown here is derived from an EMBL/GenBank/DDBJ whole genome shotgun (WGS) entry which is preliminary data.</text>
</comment>
<evidence type="ECO:0000256" key="13">
    <source>
        <dbReference type="PROSITE-ProRule" id="PRU00742"/>
    </source>
</evidence>
<dbReference type="SUPFAM" id="SSF52768">
    <property type="entry name" value="Arginase/deacetylase"/>
    <property type="match status" value="1"/>
</dbReference>
<evidence type="ECO:0000256" key="3">
    <source>
        <dbReference type="ARBA" id="ARBA00010528"/>
    </source>
</evidence>
<evidence type="ECO:0000256" key="9">
    <source>
        <dbReference type="ARBA" id="ARBA00022980"/>
    </source>
</evidence>
<dbReference type="CDD" id="cd09989">
    <property type="entry name" value="Arginase"/>
    <property type="match status" value="1"/>
</dbReference>
<evidence type="ECO:0000256" key="8">
    <source>
        <dbReference type="ARBA" id="ARBA00022801"/>
    </source>
</evidence>
<comment type="pathway">
    <text evidence="2">Nitrogen metabolism; urea cycle; L-ornithine and urea from L-arginine: step 1/1.</text>
</comment>
<evidence type="ECO:0000313" key="17">
    <source>
        <dbReference type="Proteomes" id="UP001166052"/>
    </source>
</evidence>
<name>A0ABS2YRA7_POLSE</name>
<comment type="catalytic activity">
    <reaction evidence="12">
        <text>L-arginine + H2O = urea + L-ornithine</text>
        <dbReference type="Rhea" id="RHEA:20569"/>
        <dbReference type="ChEBI" id="CHEBI:15377"/>
        <dbReference type="ChEBI" id="CHEBI:16199"/>
        <dbReference type="ChEBI" id="CHEBI:32682"/>
        <dbReference type="ChEBI" id="CHEBI:46911"/>
        <dbReference type="EC" id="3.5.3.1"/>
    </reaction>
</comment>
<keyword evidence="11" id="KW-0687">Ribonucleoprotein</keyword>
<dbReference type="EC" id="3.5.3.1" evidence="4"/>
<dbReference type="SUPFAM" id="SSF52166">
    <property type="entry name" value="Ribosomal protein L4"/>
    <property type="match status" value="1"/>
</dbReference>
<dbReference type="PRINTS" id="PR00116">
    <property type="entry name" value="ARGINASE"/>
</dbReference>
<evidence type="ECO:0000256" key="12">
    <source>
        <dbReference type="ARBA" id="ARBA00047391"/>
    </source>
</evidence>
<gene>
    <name evidence="16" type="primary">Mrpl4</name>
    <name evidence="16" type="ORF">GTO92_0017136</name>
</gene>
<dbReference type="PROSITE" id="PS01053">
    <property type="entry name" value="ARGINASE_1"/>
    <property type="match status" value="1"/>
</dbReference>
<dbReference type="Gene3D" id="3.40.1370.10">
    <property type="match status" value="1"/>
</dbReference>
<comment type="similarity">
    <text evidence="3">Belongs to the universal ribosomal protein uL4 family.</text>
</comment>
<dbReference type="PANTHER" id="PTHR43782:SF2">
    <property type="entry name" value="ARGINASE-1"/>
    <property type="match status" value="1"/>
</dbReference>
<evidence type="ECO:0000256" key="14">
    <source>
        <dbReference type="RuleBase" id="RU003684"/>
    </source>
</evidence>
<dbReference type="Gene3D" id="3.40.800.10">
    <property type="entry name" value="Ureohydrolase domain"/>
    <property type="match status" value="1"/>
</dbReference>